<keyword evidence="1" id="KW-1133">Transmembrane helix</keyword>
<dbReference type="Pfam" id="PF26113">
    <property type="entry name" value="GH16_XgeA"/>
    <property type="match status" value="1"/>
</dbReference>
<evidence type="ECO:0000256" key="1">
    <source>
        <dbReference type="SAM" id="Phobius"/>
    </source>
</evidence>
<evidence type="ECO:0000313" key="5">
    <source>
        <dbReference type="Proteomes" id="UP001556367"/>
    </source>
</evidence>
<keyword evidence="2" id="KW-0732">Signal</keyword>
<gene>
    <name evidence="4" type="ORF">HGRIS_007889</name>
</gene>
<feature type="chain" id="PRO_5046224185" description="GH16 domain-containing protein" evidence="2">
    <location>
        <begin position="23"/>
        <end position="391"/>
    </location>
</feature>
<reference evidence="5" key="1">
    <citation type="submission" date="2024-06" db="EMBL/GenBank/DDBJ databases">
        <title>Multi-omics analyses provide insights into the biosynthesis of the anticancer antibiotic pleurotin in Hohenbuehelia grisea.</title>
        <authorList>
            <person name="Weaver J.A."/>
            <person name="Alberti F."/>
        </authorList>
    </citation>
    <scope>NUCLEOTIDE SEQUENCE [LARGE SCALE GENOMIC DNA]</scope>
    <source>
        <strain evidence="5">T-177</strain>
    </source>
</reference>
<sequence>MHPNCLFYITSILALGVTQTAAVHQRQPSKRQDFFDYCSTLLPSPSPRSTQAPGSSTLWLLEDTFEGKTFFDSFDFFNETDPTNGSVQYVDRAHAFNKSLAYVTDNNKIIMKGDNTSWLPNGQFRESVRIQGRNKYHTGLFILDLDKAPWGCGIWPAFWTIGDGRWPCFGEIDIIEGVHDNQHNQVAWHTAPGCTLNTTTNFTGSPVMMNGQPHSDCNGLLPGNAGCGIIEWSRASYGPFFDAQGGGVYAMKWDEDGISVWSFYRAAVPQNIFDGNPNPLTWGNPVARLDSSQCDPLRFFSNHSVIFDITFCGDWAGNSYATSGCPGSCPDRLMDPTNFINATWIINSLKVYRKTVLTGKTSNDAPSLQLYYWPAMTWIGGALLGIGLLFR</sequence>
<evidence type="ECO:0000259" key="3">
    <source>
        <dbReference type="PROSITE" id="PS51762"/>
    </source>
</evidence>
<dbReference type="PANTHER" id="PTHR10963">
    <property type="entry name" value="GLYCOSYL HYDROLASE-RELATED"/>
    <property type="match status" value="1"/>
</dbReference>
<dbReference type="InterPro" id="IPR000757">
    <property type="entry name" value="Beta-glucanase-like"/>
</dbReference>
<dbReference type="PANTHER" id="PTHR10963:SF24">
    <property type="entry name" value="GLYCOSIDASE C21B10.07-RELATED"/>
    <property type="match status" value="1"/>
</dbReference>
<dbReference type="Proteomes" id="UP001556367">
    <property type="component" value="Unassembled WGS sequence"/>
</dbReference>
<keyword evidence="1" id="KW-0472">Membrane</keyword>
<name>A0ABR3J699_9AGAR</name>
<evidence type="ECO:0000313" key="4">
    <source>
        <dbReference type="EMBL" id="KAL0951157.1"/>
    </source>
</evidence>
<dbReference type="InterPro" id="IPR050546">
    <property type="entry name" value="Glycosyl_Hydrlase_16"/>
</dbReference>
<protein>
    <recommendedName>
        <fullName evidence="3">GH16 domain-containing protein</fullName>
    </recommendedName>
</protein>
<feature type="transmembrane region" description="Helical" evidence="1">
    <location>
        <begin position="370"/>
        <end position="390"/>
    </location>
</feature>
<proteinExistence type="predicted"/>
<dbReference type="CDD" id="cd02181">
    <property type="entry name" value="GH16_fungal_Lam16A_glucanase"/>
    <property type="match status" value="1"/>
</dbReference>
<dbReference type="EMBL" id="JASNQZ010000011">
    <property type="protein sequence ID" value="KAL0951157.1"/>
    <property type="molecule type" value="Genomic_DNA"/>
</dbReference>
<keyword evidence="5" id="KW-1185">Reference proteome</keyword>
<dbReference type="SUPFAM" id="SSF49899">
    <property type="entry name" value="Concanavalin A-like lectins/glucanases"/>
    <property type="match status" value="1"/>
</dbReference>
<evidence type="ECO:0000256" key="2">
    <source>
        <dbReference type="SAM" id="SignalP"/>
    </source>
</evidence>
<feature type="signal peptide" evidence="2">
    <location>
        <begin position="1"/>
        <end position="22"/>
    </location>
</feature>
<organism evidence="4 5">
    <name type="scientific">Hohenbuehelia grisea</name>
    <dbReference type="NCBI Taxonomy" id="104357"/>
    <lineage>
        <taxon>Eukaryota</taxon>
        <taxon>Fungi</taxon>
        <taxon>Dikarya</taxon>
        <taxon>Basidiomycota</taxon>
        <taxon>Agaricomycotina</taxon>
        <taxon>Agaricomycetes</taxon>
        <taxon>Agaricomycetidae</taxon>
        <taxon>Agaricales</taxon>
        <taxon>Pleurotineae</taxon>
        <taxon>Pleurotaceae</taxon>
        <taxon>Hohenbuehelia</taxon>
    </lineage>
</organism>
<dbReference type="InterPro" id="IPR013320">
    <property type="entry name" value="ConA-like_dom_sf"/>
</dbReference>
<dbReference type="Gene3D" id="2.60.120.200">
    <property type="match status" value="1"/>
</dbReference>
<dbReference type="PROSITE" id="PS51762">
    <property type="entry name" value="GH16_2"/>
    <property type="match status" value="1"/>
</dbReference>
<keyword evidence="1" id="KW-0812">Transmembrane</keyword>
<feature type="domain" description="GH16" evidence="3">
    <location>
        <begin position="37"/>
        <end position="324"/>
    </location>
</feature>
<accession>A0ABR3J699</accession>
<comment type="caution">
    <text evidence="4">The sequence shown here is derived from an EMBL/GenBank/DDBJ whole genome shotgun (WGS) entry which is preliminary data.</text>
</comment>